<keyword evidence="2" id="KW-1185">Reference proteome</keyword>
<evidence type="ECO:0000313" key="2">
    <source>
        <dbReference type="Proteomes" id="UP001497512"/>
    </source>
</evidence>
<evidence type="ECO:0000313" key="1">
    <source>
        <dbReference type="EMBL" id="CAK9237066.1"/>
    </source>
</evidence>
<gene>
    <name evidence="1" type="ORF">CSSPTR1EN2_LOCUS23466</name>
</gene>
<proteinExistence type="predicted"/>
<protein>
    <submittedName>
        <fullName evidence="1">Uncharacterized protein</fullName>
    </submittedName>
</protein>
<sequence>MENVQGLSKVGEAAGVAREEPRGVVFSPGGGLPEKDEWRSDGNVLERFPFVPDFIVSFLGALRHGALEQAVMWRFLGS</sequence>
<accession>A0ABP0V3M6</accession>
<organism evidence="1 2">
    <name type="scientific">Sphagnum troendelagicum</name>
    <dbReference type="NCBI Taxonomy" id="128251"/>
    <lineage>
        <taxon>Eukaryota</taxon>
        <taxon>Viridiplantae</taxon>
        <taxon>Streptophyta</taxon>
        <taxon>Embryophyta</taxon>
        <taxon>Bryophyta</taxon>
        <taxon>Sphagnophytina</taxon>
        <taxon>Sphagnopsida</taxon>
        <taxon>Sphagnales</taxon>
        <taxon>Sphagnaceae</taxon>
        <taxon>Sphagnum</taxon>
    </lineage>
</organism>
<reference evidence="1" key="1">
    <citation type="submission" date="2024-02" db="EMBL/GenBank/DDBJ databases">
        <authorList>
            <consortium name="ELIXIR-Norway"/>
            <consortium name="Elixir Norway"/>
        </authorList>
    </citation>
    <scope>NUCLEOTIDE SEQUENCE</scope>
</reference>
<dbReference type="Proteomes" id="UP001497512">
    <property type="component" value="Chromosome 9"/>
</dbReference>
<dbReference type="EMBL" id="OZ019901">
    <property type="protein sequence ID" value="CAK9237066.1"/>
    <property type="molecule type" value="Genomic_DNA"/>
</dbReference>
<name>A0ABP0V3M6_9BRYO</name>